<gene>
    <name evidence="5" type="primary">maf</name>
    <name evidence="5" type="ORF">GLS40_02715</name>
</gene>
<dbReference type="PANTHER" id="PTHR43213">
    <property type="entry name" value="BIFUNCTIONAL DTTP/UTP PYROPHOSPHATASE/METHYLTRANSFERASE PROTEIN-RELATED"/>
    <property type="match status" value="1"/>
</dbReference>
<dbReference type="NCBIfam" id="TIGR00172">
    <property type="entry name" value="maf"/>
    <property type="match status" value="1"/>
</dbReference>
<dbReference type="Pfam" id="PF02545">
    <property type="entry name" value="Maf"/>
    <property type="match status" value="1"/>
</dbReference>
<evidence type="ECO:0000256" key="1">
    <source>
        <dbReference type="ARBA" id="ARBA00001968"/>
    </source>
</evidence>
<dbReference type="Gene3D" id="3.90.950.10">
    <property type="match status" value="1"/>
</dbReference>
<organism evidence="5 6">
    <name type="scientific">Pseudooceanicola pacificus</name>
    <dbReference type="NCBI Taxonomy" id="2676438"/>
    <lineage>
        <taxon>Bacteria</taxon>
        <taxon>Pseudomonadati</taxon>
        <taxon>Pseudomonadota</taxon>
        <taxon>Alphaproteobacteria</taxon>
        <taxon>Rhodobacterales</taxon>
        <taxon>Paracoccaceae</taxon>
        <taxon>Pseudooceanicola</taxon>
    </lineage>
</organism>
<accession>A0A844W2L1</accession>
<reference evidence="5 6" key="1">
    <citation type="submission" date="2019-11" db="EMBL/GenBank/DDBJ databases">
        <title>Pseudooceanicola pacifica sp. nov., isolated from deep-sea sediment of the Pacific Ocean.</title>
        <authorList>
            <person name="Lyu L."/>
        </authorList>
    </citation>
    <scope>NUCLEOTIDE SEQUENCE [LARGE SCALE GENOMIC DNA]</scope>
    <source>
        <strain evidence="5 6">216_PA32_1</strain>
    </source>
</reference>
<keyword evidence="2 4" id="KW-0378">Hydrolase</keyword>
<evidence type="ECO:0000256" key="4">
    <source>
        <dbReference type="HAMAP-Rule" id="MF_00528"/>
    </source>
</evidence>
<dbReference type="RefSeq" id="WP_160381054.1">
    <property type="nucleotide sequence ID" value="NZ_WNXQ01000001.1"/>
</dbReference>
<dbReference type="CDD" id="cd00555">
    <property type="entry name" value="Maf"/>
    <property type="match status" value="1"/>
</dbReference>
<dbReference type="EC" id="3.6.1.9" evidence="4"/>
<comment type="catalytic activity">
    <reaction evidence="4">
        <text>a ribonucleoside 5'-triphosphate + H2O = a ribonucleoside 5'-phosphate + diphosphate + H(+)</text>
        <dbReference type="Rhea" id="RHEA:23996"/>
        <dbReference type="ChEBI" id="CHEBI:15377"/>
        <dbReference type="ChEBI" id="CHEBI:15378"/>
        <dbReference type="ChEBI" id="CHEBI:33019"/>
        <dbReference type="ChEBI" id="CHEBI:58043"/>
        <dbReference type="ChEBI" id="CHEBI:61557"/>
        <dbReference type="EC" id="3.6.1.9"/>
    </reaction>
</comment>
<dbReference type="EMBL" id="WNXQ01000001">
    <property type="protein sequence ID" value="MWB76934.1"/>
    <property type="molecule type" value="Genomic_DNA"/>
</dbReference>
<evidence type="ECO:0000313" key="6">
    <source>
        <dbReference type="Proteomes" id="UP000443843"/>
    </source>
</evidence>
<keyword evidence="4" id="KW-0963">Cytoplasm</keyword>
<keyword evidence="6" id="KW-1185">Reference proteome</keyword>
<comment type="subcellular location">
    <subcellularLocation>
        <location evidence="4">Cytoplasm</location>
    </subcellularLocation>
</comment>
<sequence>MGQDLILASGSAIRAQMLRNAAVPFRVQPARVDEEALRQSLDAEGTPPRDMSDALAEMKAQRVSAKAPGSMVIGCDQILALGKTVFAKPESREEAAAQLKDLRGQQHSLYSAAVICEDGRPVWRHITEVRMRMHRFSDAYLDSYLERNWPAVATSVGAYQIESEGVRLFSSITGDYFAILGLPLTELLSFLALRGLIEQ</sequence>
<dbReference type="Proteomes" id="UP000443843">
    <property type="component" value="Unassembled WGS sequence"/>
</dbReference>
<feature type="active site" description="Proton acceptor" evidence="4">
    <location>
        <position position="76"/>
    </location>
</feature>
<dbReference type="PIRSF" id="PIRSF006305">
    <property type="entry name" value="Maf"/>
    <property type="match status" value="1"/>
</dbReference>
<dbReference type="SUPFAM" id="SSF52972">
    <property type="entry name" value="ITPase-like"/>
    <property type="match status" value="1"/>
</dbReference>
<proteinExistence type="inferred from homology"/>
<comment type="function">
    <text evidence="4">Nucleoside triphosphate pyrophosphatase. May have a dual role in cell division arrest and in preventing the incorporation of modified nucleotides into cellular nucleic acids.</text>
</comment>
<dbReference type="HAMAP" id="MF_00528">
    <property type="entry name" value="Maf"/>
    <property type="match status" value="1"/>
</dbReference>
<dbReference type="InterPro" id="IPR029001">
    <property type="entry name" value="ITPase-like_fam"/>
</dbReference>
<dbReference type="PANTHER" id="PTHR43213:SF5">
    <property type="entry name" value="BIFUNCTIONAL DTTP_UTP PYROPHOSPHATASE_METHYLTRANSFERASE PROTEIN-RELATED"/>
    <property type="match status" value="1"/>
</dbReference>
<comment type="catalytic activity">
    <reaction evidence="4">
        <text>a 2'-deoxyribonucleoside 5'-triphosphate + H2O = a 2'-deoxyribonucleoside 5'-phosphate + diphosphate + H(+)</text>
        <dbReference type="Rhea" id="RHEA:44644"/>
        <dbReference type="ChEBI" id="CHEBI:15377"/>
        <dbReference type="ChEBI" id="CHEBI:15378"/>
        <dbReference type="ChEBI" id="CHEBI:33019"/>
        <dbReference type="ChEBI" id="CHEBI:61560"/>
        <dbReference type="ChEBI" id="CHEBI:65317"/>
        <dbReference type="EC" id="3.6.1.9"/>
    </reaction>
</comment>
<name>A0A844W2L1_9RHOB</name>
<protein>
    <recommendedName>
        <fullName evidence="4">Nucleoside triphosphate pyrophosphatase</fullName>
        <ecNumber evidence="4">3.6.1.9</ecNumber>
    </recommendedName>
    <alternativeName>
        <fullName evidence="4">Nucleotide pyrophosphatase</fullName>
        <shortName evidence="4">Nucleotide PPase</shortName>
    </alternativeName>
</protein>
<evidence type="ECO:0000256" key="3">
    <source>
        <dbReference type="ARBA" id="ARBA00023080"/>
    </source>
</evidence>
<dbReference type="GO" id="GO:0005737">
    <property type="term" value="C:cytoplasm"/>
    <property type="evidence" value="ECO:0007669"/>
    <property type="project" value="UniProtKB-SubCell"/>
</dbReference>
<dbReference type="GO" id="GO:0047429">
    <property type="term" value="F:nucleoside triphosphate diphosphatase activity"/>
    <property type="evidence" value="ECO:0007669"/>
    <property type="project" value="UniProtKB-EC"/>
</dbReference>
<dbReference type="GO" id="GO:0009117">
    <property type="term" value="P:nucleotide metabolic process"/>
    <property type="evidence" value="ECO:0007669"/>
    <property type="project" value="UniProtKB-KW"/>
</dbReference>
<evidence type="ECO:0000256" key="2">
    <source>
        <dbReference type="ARBA" id="ARBA00022801"/>
    </source>
</evidence>
<comment type="caution">
    <text evidence="5">The sequence shown here is derived from an EMBL/GenBank/DDBJ whole genome shotgun (WGS) entry which is preliminary data.</text>
</comment>
<evidence type="ECO:0000313" key="5">
    <source>
        <dbReference type="EMBL" id="MWB76934.1"/>
    </source>
</evidence>
<comment type="similarity">
    <text evidence="4">Belongs to the Maf family.</text>
</comment>
<dbReference type="AlphaFoldDB" id="A0A844W2L1"/>
<keyword evidence="3 4" id="KW-0546">Nucleotide metabolism</keyword>
<comment type="caution">
    <text evidence="4">Lacks conserved residue(s) required for the propagation of feature annotation.</text>
</comment>
<comment type="cofactor">
    <cofactor evidence="1 4">
        <name>a divalent metal cation</name>
        <dbReference type="ChEBI" id="CHEBI:60240"/>
    </cofactor>
</comment>
<dbReference type="InterPro" id="IPR003697">
    <property type="entry name" value="Maf-like"/>
</dbReference>